<dbReference type="SUPFAM" id="SSF75005">
    <property type="entry name" value="Arabinanase/levansucrase/invertase"/>
    <property type="match status" value="1"/>
</dbReference>
<dbReference type="Proteomes" id="UP001495147">
    <property type="component" value="Unassembled WGS sequence"/>
</dbReference>
<gene>
    <name evidence="1" type="ORF">ABDJ85_17605</name>
</gene>
<name>A0ABV0G6G2_9BURK</name>
<protein>
    <recommendedName>
        <fullName evidence="3">Glycosylase</fullName>
    </recommendedName>
</protein>
<reference evidence="1 2" key="1">
    <citation type="submission" date="2024-05" db="EMBL/GenBank/DDBJ databases">
        <title>Roseateles sp. DJS-2-20 16S ribosomal RNA gene Genome sequencing and assembly.</title>
        <authorList>
            <person name="Woo H."/>
        </authorList>
    </citation>
    <scope>NUCLEOTIDE SEQUENCE [LARGE SCALE GENOMIC DNA]</scope>
    <source>
        <strain evidence="1 2">DJS-2-20</strain>
    </source>
</reference>
<dbReference type="RefSeq" id="WP_347706101.1">
    <property type="nucleotide sequence ID" value="NZ_JBDPZD010000006.1"/>
</dbReference>
<comment type="caution">
    <text evidence="1">The sequence shown here is derived from an EMBL/GenBank/DDBJ whole genome shotgun (WGS) entry which is preliminary data.</text>
</comment>
<dbReference type="EMBL" id="JBDPZD010000006">
    <property type="protein sequence ID" value="MEO3693290.1"/>
    <property type="molecule type" value="Genomic_DNA"/>
</dbReference>
<evidence type="ECO:0000313" key="2">
    <source>
        <dbReference type="Proteomes" id="UP001495147"/>
    </source>
</evidence>
<accession>A0ABV0G6G2</accession>
<dbReference type="InterPro" id="IPR023296">
    <property type="entry name" value="Glyco_hydro_beta-prop_sf"/>
</dbReference>
<dbReference type="Gene3D" id="2.115.10.20">
    <property type="entry name" value="Glycosyl hydrolase domain, family 43"/>
    <property type="match status" value="2"/>
</dbReference>
<dbReference type="PANTHER" id="PTHR35279:SF1">
    <property type="entry name" value="ARABINANASE_LEVANSUCRASE_INVERTASE"/>
    <property type="match status" value="1"/>
</dbReference>
<evidence type="ECO:0008006" key="3">
    <source>
        <dbReference type="Google" id="ProtNLM"/>
    </source>
</evidence>
<sequence length="319" mass="35282">MHWRKLGRIFNPFDHALPGAGAGFAQSPQAVVLPDRVRVFFATRARDESNGKFLSQVAFADFSRDLRTVIGVNAAPVLPLGGLGSFDEHGIFPFSPTVVSNEIWAYTTGWSRRVAVSVETAVGLAISRDGGCSFERAGPGPVLGPSLHEPCLVGDAFVRRFNCLFHMWTMFGTGWKEFAGEPAPDRIYKIGHATSPDGIHWTKEEGRALIPDRLGADECQALPSVIQVNNRYLMVFCYREASGFRTDPSRGYRLGQAWSDDLVNWTRADDLPRFEREPDAWDGDMVCYPHLTEIDGRVVLLYNGNAFGREGFGAALLEP</sequence>
<evidence type="ECO:0000313" key="1">
    <source>
        <dbReference type="EMBL" id="MEO3693290.1"/>
    </source>
</evidence>
<keyword evidence="2" id="KW-1185">Reference proteome</keyword>
<proteinExistence type="predicted"/>
<organism evidence="1 2">
    <name type="scientific">Roseateles paludis</name>
    <dbReference type="NCBI Taxonomy" id="3145238"/>
    <lineage>
        <taxon>Bacteria</taxon>
        <taxon>Pseudomonadati</taxon>
        <taxon>Pseudomonadota</taxon>
        <taxon>Betaproteobacteria</taxon>
        <taxon>Burkholderiales</taxon>
        <taxon>Sphaerotilaceae</taxon>
        <taxon>Roseateles</taxon>
    </lineage>
</organism>
<dbReference type="PANTHER" id="PTHR35279">
    <property type="match status" value="1"/>
</dbReference>